<keyword evidence="12" id="KW-1185">Reference proteome</keyword>
<evidence type="ECO:0000313" key="10">
    <source>
        <dbReference type="EMBL" id="KAF6011092.1"/>
    </source>
</evidence>
<accession>A0A7D9H243</accession>
<feature type="compositionally biased region" description="Basic and acidic residues" evidence="8">
    <location>
        <begin position="255"/>
        <end position="304"/>
    </location>
</feature>
<proteinExistence type="inferred from homology"/>
<dbReference type="EMBL" id="JABCYN010000025">
    <property type="protein sequence ID" value="KAF6011092.1"/>
    <property type="molecule type" value="Genomic_DNA"/>
</dbReference>
<feature type="domain" description="RRM" evidence="9">
    <location>
        <begin position="48"/>
        <end position="126"/>
    </location>
</feature>
<dbReference type="SMART" id="SM00360">
    <property type="entry name" value="RRM"/>
    <property type="match status" value="1"/>
</dbReference>
<evidence type="ECO:0000313" key="11">
    <source>
        <dbReference type="EMBL" id="VUG19640.1"/>
    </source>
</evidence>
<dbReference type="InterPro" id="IPR000504">
    <property type="entry name" value="RRM_dom"/>
</dbReference>
<dbReference type="PANTHER" id="PTHR18847:SF0">
    <property type="entry name" value="NUCLEAR CAP-BINDING PROTEIN SUBUNIT 2"/>
    <property type="match status" value="1"/>
</dbReference>
<dbReference type="GO" id="GO:0000339">
    <property type="term" value="F:RNA cap binding"/>
    <property type="evidence" value="ECO:0007669"/>
    <property type="project" value="InterPro"/>
</dbReference>
<evidence type="ECO:0000256" key="6">
    <source>
        <dbReference type="ARBA" id="ARBA00023242"/>
    </source>
</evidence>
<dbReference type="InterPro" id="IPR035979">
    <property type="entry name" value="RBD_domain_sf"/>
</dbReference>
<dbReference type="Proteomes" id="UP000478008">
    <property type="component" value="Unassembled WGS sequence"/>
</dbReference>
<feature type="compositionally biased region" description="Basic residues" evidence="8">
    <location>
        <begin position="145"/>
        <end position="155"/>
    </location>
</feature>
<reference evidence="10 13" key="2">
    <citation type="journal article" date="2020" name="Appl. Microbiol. Biotechnol.">
        <title>Targeted gene deletion in Brettanomyces bruxellensis with an expression-free CRISPR-Cas9 system.</title>
        <authorList>
            <person name="Varela C."/>
            <person name="Bartel C."/>
            <person name="Onetto C."/>
            <person name="Borneman A."/>
        </authorList>
    </citation>
    <scope>NUCLEOTIDE SEQUENCE [LARGE SCALE GENOMIC DNA]</scope>
    <source>
        <strain evidence="10 13">AWRI1613</strain>
    </source>
</reference>
<name>A0A7D9H243_DEKBR</name>
<dbReference type="PROSITE" id="PS50102">
    <property type="entry name" value="RRM"/>
    <property type="match status" value="1"/>
</dbReference>
<keyword evidence="4 7" id="KW-0694">RNA-binding</keyword>
<feature type="region of interest" description="Disordered" evidence="8">
    <location>
        <begin position="126"/>
        <end position="340"/>
    </location>
</feature>
<evidence type="ECO:0000256" key="5">
    <source>
        <dbReference type="ARBA" id="ARBA00023187"/>
    </source>
</evidence>
<evidence type="ECO:0000313" key="13">
    <source>
        <dbReference type="Proteomes" id="UP000568158"/>
    </source>
</evidence>
<evidence type="ECO:0000259" key="9">
    <source>
        <dbReference type="PROSITE" id="PS50102"/>
    </source>
</evidence>
<evidence type="ECO:0000313" key="12">
    <source>
        <dbReference type="Proteomes" id="UP000478008"/>
    </source>
</evidence>
<evidence type="ECO:0000256" key="1">
    <source>
        <dbReference type="ARBA" id="ARBA00004123"/>
    </source>
</evidence>
<dbReference type="Pfam" id="PF00076">
    <property type="entry name" value="RRM_1"/>
    <property type="match status" value="1"/>
</dbReference>
<evidence type="ECO:0000256" key="4">
    <source>
        <dbReference type="ARBA" id="ARBA00022884"/>
    </source>
</evidence>
<sequence>MPDLKEFDAPNFSSSTFRLDRPSSYLLAKARRDDENGYDNLKKSMSSATIYIGGLTFTTTEEQLFELFNDCGSIKQIIMGLDKKKLTPAGFCFIIFDKPRSALNAVKFMNKTKINGKPMNIDLDPGFEEGRQFGRGADGGQKQRMFGRRRFRPRHFNGYSRGGRSRYNERRERWSGGRDRVDSFRDEEEGSRPRYERERDTYRPEGREDYRNERRNDYRSDRYRADNDTYRGDDSYTPNNYRRTDTYIPEGGAEYARERDAPPHYQREGYRDHYRDNYRDNYRKDYSGRPERDVYVPERSRSNQDDWNPENIRGSSEELPPHLRGRTLDNGGSDFPPQSN</sequence>
<dbReference type="AlphaFoldDB" id="A0A7D9H243"/>
<keyword evidence="5" id="KW-0508">mRNA splicing</keyword>
<dbReference type="PANTHER" id="PTHR18847">
    <property type="entry name" value="20 KD NUCLEAR CAP BINDING PROTEIN"/>
    <property type="match status" value="1"/>
</dbReference>
<evidence type="ECO:0000256" key="2">
    <source>
        <dbReference type="ARBA" id="ARBA00010725"/>
    </source>
</evidence>
<keyword evidence="6" id="KW-0539">Nucleus</keyword>
<dbReference type="InterPro" id="IPR027157">
    <property type="entry name" value="NCBP2"/>
</dbReference>
<dbReference type="EMBL" id="CABFWN010000005">
    <property type="protein sequence ID" value="VUG19640.1"/>
    <property type="molecule type" value="Genomic_DNA"/>
</dbReference>
<keyword evidence="3" id="KW-0507">mRNA processing</keyword>
<evidence type="ECO:0000256" key="7">
    <source>
        <dbReference type="PROSITE-ProRule" id="PRU00176"/>
    </source>
</evidence>
<protein>
    <submittedName>
        <fullName evidence="11">DEBR0S5_07954g1_1</fullName>
    </submittedName>
</protein>
<dbReference type="InterPro" id="IPR034148">
    <property type="entry name" value="NCBP2_RRM"/>
</dbReference>
<organism evidence="11 12">
    <name type="scientific">Dekkera bruxellensis</name>
    <name type="common">Brettanomyces custersii</name>
    <dbReference type="NCBI Taxonomy" id="5007"/>
    <lineage>
        <taxon>Eukaryota</taxon>
        <taxon>Fungi</taxon>
        <taxon>Dikarya</taxon>
        <taxon>Ascomycota</taxon>
        <taxon>Saccharomycotina</taxon>
        <taxon>Pichiomycetes</taxon>
        <taxon>Pichiales</taxon>
        <taxon>Pichiaceae</taxon>
        <taxon>Brettanomyces</taxon>
    </lineage>
</organism>
<comment type="similarity">
    <text evidence="2">Belongs to the RRM NCBP2 family.</text>
</comment>
<comment type="subcellular location">
    <subcellularLocation>
        <location evidence="1">Nucleus</location>
    </subcellularLocation>
</comment>
<dbReference type="SUPFAM" id="SSF54928">
    <property type="entry name" value="RNA-binding domain, RBD"/>
    <property type="match status" value="1"/>
</dbReference>
<dbReference type="GO" id="GO:0005846">
    <property type="term" value="C:nuclear cap binding complex"/>
    <property type="evidence" value="ECO:0007669"/>
    <property type="project" value="InterPro"/>
</dbReference>
<reference evidence="11 12" key="1">
    <citation type="submission" date="2019-07" db="EMBL/GenBank/DDBJ databases">
        <authorList>
            <person name="Friedrich A."/>
            <person name="Schacherer J."/>
        </authorList>
    </citation>
    <scope>NUCLEOTIDE SEQUENCE [LARGE SCALE GENOMIC DNA]</scope>
</reference>
<dbReference type="GO" id="GO:0005634">
    <property type="term" value="C:nucleus"/>
    <property type="evidence" value="ECO:0007669"/>
    <property type="project" value="UniProtKB-SubCell"/>
</dbReference>
<feature type="compositionally biased region" description="Basic and acidic residues" evidence="8">
    <location>
        <begin position="166"/>
        <end position="234"/>
    </location>
</feature>
<dbReference type="InterPro" id="IPR012677">
    <property type="entry name" value="Nucleotide-bd_a/b_plait_sf"/>
</dbReference>
<gene>
    <name evidence="11" type="ORF">DEBR0S5_07954G</name>
    <name evidence="10" type="ORF">HII12_002685</name>
</gene>
<dbReference type="Gene3D" id="3.30.70.330">
    <property type="match status" value="1"/>
</dbReference>
<dbReference type="Proteomes" id="UP000568158">
    <property type="component" value="Unassembled WGS sequence"/>
</dbReference>
<dbReference type="GO" id="GO:0045292">
    <property type="term" value="P:mRNA cis splicing, via spliceosome"/>
    <property type="evidence" value="ECO:0007669"/>
    <property type="project" value="InterPro"/>
</dbReference>
<dbReference type="CDD" id="cd12240">
    <property type="entry name" value="RRM_NCBP2"/>
    <property type="match status" value="1"/>
</dbReference>
<evidence type="ECO:0000256" key="3">
    <source>
        <dbReference type="ARBA" id="ARBA00022664"/>
    </source>
</evidence>
<evidence type="ECO:0000256" key="8">
    <source>
        <dbReference type="SAM" id="MobiDB-lite"/>
    </source>
</evidence>